<organism evidence="2 3">
    <name type="scientific">Burkholderia mayonis</name>
    <dbReference type="NCBI Taxonomy" id="1385591"/>
    <lineage>
        <taxon>Bacteria</taxon>
        <taxon>Pseudomonadati</taxon>
        <taxon>Pseudomonadota</taxon>
        <taxon>Betaproteobacteria</taxon>
        <taxon>Burkholderiales</taxon>
        <taxon>Burkholderiaceae</taxon>
        <taxon>Burkholderia</taxon>
        <taxon>pseudomallei group</taxon>
    </lineage>
</organism>
<feature type="signal peptide" evidence="1">
    <location>
        <begin position="1"/>
        <end position="23"/>
    </location>
</feature>
<keyword evidence="1" id="KW-0732">Signal</keyword>
<dbReference type="Proteomes" id="UP000067711">
    <property type="component" value="Chromosome 1"/>
</dbReference>
<protein>
    <recommendedName>
        <fullName evidence="4">Lipoprotein</fullName>
    </recommendedName>
</protein>
<evidence type="ECO:0008006" key="4">
    <source>
        <dbReference type="Google" id="ProtNLM"/>
    </source>
</evidence>
<feature type="chain" id="PRO_5015341384" description="Lipoprotein" evidence="1">
    <location>
        <begin position="24"/>
        <end position="102"/>
    </location>
</feature>
<accession>A0A1B4G6W6</accession>
<name>A0A1B4G6W6_9BURK</name>
<evidence type="ECO:0000256" key="1">
    <source>
        <dbReference type="SAM" id="SignalP"/>
    </source>
</evidence>
<reference evidence="2 3" key="1">
    <citation type="submission" date="2015-12" db="EMBL/GenBank/DDBJ databases">
        <title>Diversity of Burkholderia near neighbor genomes.</title>
        <authorList>
            <person name="Sahl J."/>
            <person name="Wagner D."/>
            <person name="Keim P."/>
        </authorList>
    </citation>
    <scope>NUCLEOTIDE SEQUENCE [LARGE SCALE GENOMIC DNA]</scope>
    <source>
        <strain evidence="2 3">BDU8</strain>
    </source>
</reference>
<dbReference type="EMBL" id="CP013389">
    <property type="protein sequence ID" value="AOJ11673.1"/>
    <property type="molecule type" value="Genomic_DNA"/>
</dbReference>
<proteinExistence type="predicted"/>
<dbReference type="AlphaFoldDB" id="A0A1B4G6W6"/>
<sequence>MADRILRIVVTLVALLASSPTYASSCEDDDLQSKSNDGSYLFMLSGAVYEVLAGDVIDSSLWLPPSEVVICSRVVSYRGDKYTIYDIVNKDENEKVSAIKRR</sequence>
<dbReference type="RefSeq" id="WP_066488515.1">
    <property type="nucleotide sequence ID" value="NZ_CP013389.1"/>
</dbReference>
<gene>
    <name evidence="2" type="ORF">WS71_32045</name>
</gene>
<evidence type="ECO:0000313" key="3">
    <source>
        <dbReference type="Proteomes" id="UP000067711"/>
    </source>
</evidence>
<evidence type="ECO:0000313" key="2">
    <source>
        <dbReference type="EMBL" id="AOJ11673.1"/>
    </source>
</evidence>